<reference evidence="3 4" key="1">
    <citation type="submission" date="2024-05" db="EMBL/GenBank/DDBJ databases">
        <authorList>
            <person name="Zhao H."/>
            <person name="Xu Y."/>
            <person name="Lin S."/>
            <person name="Spain J.C."/>
            <person name="Zhou N.-Y."/>
        </authorList>
    </citation>
    <scope>NUCLEOTIDE SEQUENCE [LARGE SCALE GENOMIC DNA]</scope>
    <source>
        <strain evidence="3 4">NEAU-NG30</strain>
    </source>
</reference>
<dbReference type="EMBL" id="JBDZYD010000004">
    <property type="protein sequence ID" value="MEQ0559983.1"/>
    <property type="molecule type" value="Genomic_DNA"/>
</dbReference>
<sequence>MNGRDGLGAAARGLRQYVLAVAAGLAAPAWFCEVDVPAGAYLALDHRLTRFPDHDTALLWDERDGWAAAVEAPAGDEVIVLAYLGGDVLPPPETVVEFVRALYGEEYPGQPEPPDFRSPGAPDGFDERLAAYAGDTVGQP</sequence>
<dbReference type="Pfam" id="PF19809">
    <property type="entry name" value="DUF6292"/>
    <property type="match status" value="1"/>
</dbReference>
<proteinExistence type="predicted"/>
<keyword evidence="4" id="KW-1185">Reference proteome</keyword>
<name>A0ABV0LCF3_9PSEU</name>
<comment type="caution">
    <text evidence="3">The sequence shown here is derived from an EMBL/GenBank/DDBJ whole genome shotgun (WGS) entry which is preliminary data.</text>
</comment>
<feature type="region of interest" description="Disordered" evidence="1">
    <location>
        <begin position="107"/>
        <end position="140"/>
    </location>
</feature>
<organism evidence="3 4">
    <name type="scientific">Amycolatopsis melonis</name>
    <dbReference type="NCBI Taxonomy" id="3156488"/>
    <lineage>
        <taxon>Bacteria</taxon>
        <taxon>Bacillati</taxon>
        <taxon>Actinomycetota</taxon>
        <taxon>Actinomycetes</taxon>
        <taxon>Pseudonocardiales</taxon>
        <taxon>Pseudonocardiaceae</taxon>
        <taxon>Amycolatopsis</taxon>
    </lineage>
</organism>
<accession>A0ABV0LCF3</accession>
<feature type="domain" description="DUF6292" evidence="2">
    <location>
        <begin position="17"/>
        <end position="100"/>
    </location>
</feature>
<evidence type="ECO:0000313" key="3">
    <source>
        <dbReference type="EMBL" id="MEQ0559983.1"/>
    </source>
</evidence>
<dbReference type="InterPro" id="IPR046259">
    <property type="entry name" value="DUF6292"/>
</dbReference>
<evidence type="ECO:0000256" key="1">
    <source>
        <dbReference type="SAM" id="MobiDB-lite"/>
    </source>
</evidence>
<protein>
    <submittedName>
        <fullName evidence="3">DUF6292 family protein</fullName>
    </submittedName>
</protein>
<gene>
    <name evidence="3" type="ORF">ABJI51_12930</name>
</gene>
<dbReference type="Proteomes" id="UP001440984">
    <property type="component" value="Unassembled WGS sequence"/>
</dbReference>
<evidence type="ECO:0000313" key="4">
    <source>
        <dbReference type="Proteomes" id="UP001440984"/>
    </source>
</evidence>
<evidence type="ECO:0000259" key="2">
    <source>
        <dbReference type="Pfam" id="PF19809"/>
    </source>
</evidence>
<dbReference type="RefSeq" id="WP_348950463.1">
    <property type="nucleotide sequence ID" value="NZ_JBDZYD010000004.1"/>
</dbReference>